<dbReference type="RefSeq" id="WP_204417022.1">
    <property type="nucleotide sequence ID" value="NZ_JAFBED010000005.1"/>
</dbReference>
<dbReference type="InterPro" id="IPR003148">
    <property type="entry name" value="RCK_N"/>
</dbReference>
<protein>
    <submittedName>
        <fullName evidence="3">Trk system potassium uptake protein TrkA</fullName>
    </submittedName>
</protein>
<sequence>MKKQFVVIGLGRFGGSIVEEFSTLGVEVLAIDKDEENINKISPYATHAVQANAIDEATLNSLGIRNFDHAIVSMGDDIESSILCSLLLKEMGLKKVWVKANNKYHQKVLEKIGVDRIIQPERDMAKRIAHHVVSDKIIDYIELSDNHSIAELYATKKVANRNLMELDIRAKYGCTLIGIQRDGDIILSPAADEVIREGDLMIILGRNEDIHRFEETGV</sequence>
<evidence type="ECO:0000259" key="1">
    <source>
        <dbReference type="PROSITE" id="PS51201"/>
    </source>
</evidence>
<dbReference type="PROSITE" id="PS51201">
    <property type="entry name" value="RCK_N"/>
    <property type="match status" value="1"/>
</dbReference>
<dbReference type="Proteomes" id="UP000737402">
    <property type="component" value="Unassembled WGS sequence"/>
</dbReference>
<dbReference type="PROSITE" id="PS51202">
    <property type="entry name" value="RCK_C"/>
    <property type="match status" value="1"/>
</dbReference>
<dbReference type="PANTHER" id="PTHR43833:SF7">
    <property type="entry name" value="KTR SYSTEM POTASSIUM UPTAKE PROTEIN C"/>
    <property type="match status" value="1"/>
</dbReference>
<dbReference type="Pfam" id="PF02080">
    <property type="entry name" value="TrkA_C"/>
    <property type="match status" value="1"/>
</dbReference>
<dbReference type="PANTHER" id="PTHR43833">
    <property type="entry name" value="POTASSIUM CHANNEL PROTEIN 2-RELATED-RELATED"/>
    <property type="match status" value="1"/>
</dbReference>
<name>A0ABS2P1L8_9BACI</name>
<organism evidence="3 4">
    <name type="scientific">Sutcliffiella tianshenii</name>
    <dbReference type="NCBI Taxonomy" id="1463404"/>
    <lineage>
        <taxon>Bacteria</taxon>
        <taxon>Bacillati</taxon>
        <taxon>Bacillota</taxon>
        <taxon>Bacilli</taxon>
        <taxon>Bacillales</taxon>
        <taxon>Bacillaceae</taxon>
        <taxon>Sutcliffiella</taxon>
    </lineage>
</organism>
<feature type="domain" description="RCK N-terminal" evidence="1">
    <location>
        <begin position="2"/>
        <end position="118"/>
    </location>
</feature>
<feature type="domain" description="RCK C-terminal" evidence="2">
    <location>
        <begin position="135"/>
        <end position="218"/>
    </location>
</feature>
<dbReference type="InterPro" id="IPR006037">
    <property type="entry name" value="RCK_C"/>
</dbReference>
<comment type="caution">
    <text evidence="3">The sequence shown here is derived from an EMBL/GenBank/DDBJ whole genome shotgun (WGS) entry which is preliminary data.</text>
</comment>
<dbReference type="InterPro" id="IPR050721">
    <property type="entry name" value="Trk_Ktr_HKT_K-transport"/>
</dbReference>
<dbReference type="Gene3D" id="3.40.50.720">
    <property type="entry name" value="NAD(P)-binding Rossmann-like Domain"/>
    <property type="match status" value="1"/>
</dbReference>
<dbReference type="SUPFAM" id="SSF116726">
    <property type="entry name" value="TrkA C-terminal domain-like"/>
    <property type="match status" value="1"/>
</dbReference>
<accession>A0ABS2P1L8</accession>
<dbReference type="SUPFAM" id="SSF51735">
    <property type="entry name" value="NAD(P)-binding Rossmann-fold domains"/>
    <property type="match status" value="1"/>
</dbReference>
<evidence type="ECO:0000313" key="3">
    <source>
        <dbReference type="EMBL" id="MBM7620860.1"/>
    </source>
</evidence>
<dbReference type="Gene3D" id="3.30.70.1450">
    <property type="entry name" value="Regulator of K+ conductance, C-terminal domain"/>
    <property type="match status" value="1"/>
</dbReference>
<gene>
    <name evidence="3" type="ORF">JOC95_002715</name>
</gene>
<dbReference type="EMBL" id="JAFBED010000005">
    <property type="protein sequence ID" value="MBM7620860.1"/>
    <property type="molecule type" value="Genomic_DNA"/>
</dbReference>
<dbReference type="InterPro" id="IPR036721">
    <property type="entry name" value="RCK_C_sf"/>
</dbReference>
<evidence type="ECO:0000313" key="4">
    <source>
        <dbReference type="Proteomes" id="UP000737402"/>
    </source>
</evidence>
<reference evidence="3 4" key="1">
    <citation type="submission" date="2021-01" db="EMBL/GenBank/DDBJ databases">
        <title>Genomic Encyclopedia of Type Strains, Phase IV (KMG-IV): sequencing the most valuable type-strain genomes for metagenomic binning, comparative biology and taxonomic classification.</title>
        <authorList>
            <person name="Goeker M."/>
        </authorList>
    </citation>
    <scope>NUCLEOTIDE SEQUENCE [LARGE SCALE GENOMIC DNA]</scope>
    <source>
        <strain evidence="3 4">DSM 25879</strain>
    </source>
</reference>
<dbReference type="Pfam" id="PF02254">
    <property type="entry name" value="TrkA_N"/>
    <property type="match status" value="1"/>
</dbReference>
<keyword evidence="4" id="KW-1185">Reference proteome</keyword>
<proteinExistence type="predicted"/>
<dbReference type="InterPro" id="IPR036291">
    <property type="entry name" value="NAD(P)-bd_dom_sf"/>
</dbReference>
<evidence type="ECO:0000259" key="2">
    <source>
        <dbReference type="PROSITE" id="PS51202"/>
    </source>
</evidence>